<feature type="transmembrane region" description="Helical" evidence="2">
    <location>
        <begin position="69"/>
        <end position="88"/>
    </location>
</feature>
<evidence type="ECO:0000256" key="2">
    <source>
        <dbReference type="SAM" id="Phobius"/>
    </source>
</evidence>
<evidence type="ECO:0000256" key="1">
    <source>
        <dbReference type="SAM" id="MobiDB-lite"/>
    </source>
</evidence>
<dbReference type="PROSITE" id="PS50076">
    <property type="entry name" value="DNAJ_2"/>
    <property type="match status" value="1"/>
</dbReference>
<dbReference type="InterPro" id="IPR036869">
    <property type="entry name" value="J_dom_sf"/>
</dbReference>
<evidence type="ECO:0000313" key="5">
    <source>
        <dbReference type="Proteomes" id="UP000237144"/>
    </source>
</evidence>
<keyword evidence="2" id="KW-1133">Transmembrane helix</keyword>
<evidence type="ECO:0000259" key="3">
    <source>
        <dbReference type="PROSITE" id="PS50076"/>
    </source>
</evidence>
<name>A0A2S5B477_9BASI</name>
<dbReference type="AlphaFoldDB" id="A0A2S5B477"/>
<feature type="compositionally biased region" description="Basic and acidic residues" evidence="1">
    <location>
        <begin position="396"/>
        <end position="414"/>
    </location>
</feature>
<feature type="domain" description="J" evidence="3">
    <location>
        <begin position="96"/>
        <end position="163"/>
    </location>
</feature>
<dbReference type="SUPFAM" id="SSF46565">
    <property type="entry name" value="Chaperone J-domain"/>
    <property type="match status" value="1"/>
</dbReference>
<dbReference type="InterPro" id="IPR001623">
    <property type="entry name" value="DnaJ_domain"/>
</dbReference>
<comment type="caution">
    <text evidence="4">The sequence shown here is derived from an EMBL/GenBank/DDBJ whole genome shotgun (WGS) entry which is preliminary data.</text>
</comment>
<keyword evidence="5" id="KW-1185">Reference proteome</keyword>
<dbReference type="Pfam" id="PF00226">
    <property type="entry name" value="DnaJ"/>
    <property type="match status" value="1"/>
</dbReference>
<feature type="region of interest" description="Disordered" evidence="1">
    <location>
        <begin position="383"/>
        <end position="482"/>
    </location>
</feature>
<dbReference type="STRING" id="741276.A0A2S5B477"/>
<dbReference type="SMART" id="SM00271">
    <property type="entry name" value="DnaJ"/>
    <property type="match status" value="1"/>
</dbReference>
<feature type="compositionally biased region" description="Basic and acidic residues" evidence="1">
    <location>
        <begin position="448"/>
        <end position="462"/>
    </location>
</feature>
<evidence type="ECO:0000313" key="4">
    <source>
        <dbReference type="EMBL" id="POY71511.1"/>
    </source>
</evidence>
<sequence>MGGGSGGGGLAVNATSILCWTILPNLFTNALVSLFYRLSPSSRPTIPPNASPQHLANAQRLAQSHHHRARIALVLGYLAYSVFSIYFAQSTGLEKNYYSLLGLPREAIEHDPSGVVKGHWRRLARRFHPDKVGKQGEAFFVRLRTGVETLESDHKRWAYERFGPEIHEWGAKLVTPREFLMTGALRSLAWWAFAFVSVFAFTFFRKSERQYSFWRYLSLFLCLSLELHLIVWSGESPTFSRLFPNRLTYEHVSLLRQIFISTSMAMSQLAPVLFPPAPDVSGPASEEDQVAAALRDADQLKPLLTRLTRLAATAEAELLALQQLELEPLVAAPGSDARSVRSELRRHMVRTFEDLQLKGSAETKALWSEAVRAGLGREEVQVQEKRRVGSASARGGDTKQERLDGRPGPVHEEASISAEAPQQGEARSSLVSPPPSPKITASVLKPTHGSDRLPDAPSKADLHLAPPADRFASRLPTPPPDL</sequence>
<feature type="transmembrane region" description="Helical" evidence="2">
    <location>
        <begin position="188"/>
        <end position="204"/>
    </location>
</feature>
<dbReference type="OrthoDB" id="10250354at2759"/>
<proteinExistence type="predicted"/>
<organism evidence="4 5">
    <name type="scientific">Rhodotorula taiwanensis</name>
    <dbReference type="NCBI Taxonomy" id="741276"/>
    <lineage>
        <taxon>Eukaryota</taxon>
        <taxon>Fungi</taxon>
        <taxon>Dikarya</taxon>
        <taxon>Basidiomycota</taxon>
        <taxon>Pucciniomycotina</taxon>
        <taxon>Microbotryomycetes</taxon>
        <taxon>Sporidiobolales</taxon>
        <taxon>Sporidiobolaceae</taxon>
        <taxon>Rhodotorula</taxon>
    </lineage>
</organism>
<reference evidence="4 5" key="1">
    <citation type="journal article" date="2018" name="Front. Microbiol.">
        <title>Prospects for Fungal Bioremediation of Acidic Radioactive Waste Sites: Characterization and Genome Sequence of Rhodotorula taiwanensis MD1149.</title>
        <authorList>
            <person name="Tkavc R."/>
            <person name="Matrosova V.Y."/>
            <person name="Grichenko O.E."/>
            <person name="Gostincar C."/>
            <person name="Volpe R.P."/>
            <person name="Klimenkova P."/>
            <person name="Gaidamakova E.K."/>
            <person name="Zhou C.E."/>
            <person name="Stewart B.J."/>
            <person name="Lyman M.G."/>
            <person name="Malfatti S.A."/>
            <person name="Rubinfeld B."/>
            <person name="Courtot M."/>
            <person name="Singh J."/>
            <person name="Dalgard C.L."/>
            <person name="Hamilton T."/>
            <person name="Frey K.G."/>
            <person name="Gunde-Cimerman N."/>
            <person name="Dugan L."/>
            <person name="Daly M.J."/>
        </authorList>
    </citation>
    <scope>NUCLEOTIDE SEQUENCE [LARGE SCALE GENOMIC DNA]</scope>
    <source>
        <strain evidence="4 5">MD1149</strain>
    </source>
</reference>
<accession>A0A2S5B477</accession>
<keyword evidence="2" id="KW-0812">Transmembrane</keyword>
<feature type="transmembrane region" description="Helical" evidence="2">
    <location>
        <begin position="216"/>
        <end position="234"/>
    </location>
</feature>
<dbReference type="Gene3D" id="1.10.287.110">
    <property type="entry name" value="DnaJ domain"/>
    <property type="match status" value="1"/>
</dbReference>
<keyword evidence="2" id="KW-0472">Membrane</keyword>
<protein>
    <recommendedName>
        <fullName evidence="3">J domain-containing protein</fullName>
    </recommendedName>
</protein>
<feature type="transmembrane region" description="Helical" evidence="2">
    <location>
        <begin position="12"/>
        <end position="36"/>
    </location>
</feature>
<dbReference type="CDD" id="cd06257">
    <property type="entry name" value="DnaJ"/>
    <property type="match status" value="1"/>
</dbReference>
<dbReference type="Proteomes" id="UP000237144">
    <property type="component" value="Unassembled WGS sequence"/>
</dbReference>
<dbReference type="EMBL" id="PJQD01000085">
    <property type="protein sequence ID" value="POY71511.1"/>
    <property type="molecule type" value="Genomic_DNA"/>
</dbReference>
<gene>
    <name evidence="4" type="ORF">BMF94_5824</name>
</gene>